<name>A0A2P6QU40_ROSCH</name>
<dbReference type="STRING" id="74649.A0A2P6QU40"/>
<evidence type="ECO:0000313" key="2">
    <source>
        <dbReference type="Proteomes" id="UP000238479"/>
    </source>
</evidence>
<dbReference type="Proteomes" id="UP000238479">
    <property type="component" value="Chromosome 4"/>
</dbReference>
<keyword evidence="1" id="KW-0378">Hydrolase</keyword>
<dbReference type="AlphaFoldDB" id="A0A2P6QU40"/>
<sequence>MRKDLSNALHAAASVESRTAVAEVVEIDGGSGSASLTDLLKHDKVLSKKPPAPHRVVPDYLLNATTKEASKRVKLANLGLRGFKKKFKEDKDPLKSFSAQLISWRPTP</sequence>
<comment type="caution">
    <text evidence="1">The sequence shown here is derived from an EMBL/GenBank/DDBJ whole genome shotgun (WGS) entry which is preliminary data.</text>
</comment>
<keyword evidence="2" id="KW-1185">Reference proteome</keyword>
<dbReference type="EC" id="3.6.4.13" evidence="1"/>
<dbReference type="EMBL" id="PDCK01000042">
    <property type="protein sequence ID" value="PRQ37702.1"/>
    <property type="molecule type" value="Genomic_DNA"/>
</dbReference>
<gene>
    <name evidence="1" type="ORF">RchiOBHm_Chr4g0405541</name>
</gene>
<dbReference type="Gramene" id="PRQ37702">
    <property type="protein sequence ID" value="PRQ37702"/>
    <property type="gene ID" value="RchiOBHm_Chr4g0405541"/>
</dbReference>
<proteinExistence type="predicted"/>
<protein>
    <submittedName>
        <fullName evidence="1">Putative RNA helicase</fullName>
        <ecNumber evidence="1">3.6.4.13</ecNumber>
    </submittedName>
</protein>
<accession>A0A2P6QU40</accession>
<keyword evidence="1" id="KW-0067">ATP-binding</keyword>
<reference evidence="1 2" key="1">
    <citation type="journal article" date="2018" name="Nat. Genet.">
        <title>The Rosa genome provides new insights in the design of modern roses.</title>
        <authorList>
            <person name="Bendahmane M."/>
        </authorList>
    </citation>
    <scope>NUCLEOTIDE SEQUENCE [LARGE SCALE GENOMIC DNA]</scope>
    <source>
        <strain evidence="2">cv. Old Blush</strain>
    </source>
</reference>
<keyword evidence="1" id="KW-0347">Helicase</keyword>
<dbReference type="GO" id="GO:0016787">
    <property type="term" value="F:hydrolase activity"/>
    <property type="evidence" value="ECO:0007669"/>
    <property type="project" value="UniProtKB-KW"/>
</dbReference>
<keyword evidence="1" id="KW-0547">Nucleotide-binding</keyword>
<evidence type="ECO:0000313" key="1">
    <source>
        <dbReference type="EMBL" id="PRQ37702.1"/>
    </source>
</evidence>
<organism evidence="1 2">
    <name type="scientific">Rosa chinensis</name>
    <name type="common">China rose</name>
    <dbReference type="NCBI Taxonomy" id="74649"/>
    <lineage>
        <taxon>Eukaryota</taxon>
        <taxon>Viridiplantae</taxon>
        <taxon>Streptophyta</taxon>
        <taxon>Embryophyta</taxon>
        <taxon>Tracheophyta</taxon>
        <taxon>Spermatophyta</taxon>
        <taxon>Magnoliopsida</taxon>
        <taxon>eudicotyledons</taxon>
        <taxon>Gunneridae</taxon>
        <taxon>Pentapetalae</taxon>
        <taxon>rosids</taxon>
        <taxon>fabids</taxon>
        <taxon>Rosales</taxon>
        <taxon>Rosaceae</taxon>
        <taxon>Rosoideae</taxon>
        <taxon>Rosoideae incertae sedis</taxon>
        <taxon>Rosa</taxon>
    </lineage>
</organism>
<dbReference type="GO" id="GO:0003724">
    <property type="term" value="F:RNA helicase activity"/>
    <property type="evidence" value="ECO:0007669"/>
    <property type="project" value="UniProtKB-EC"/>
</dbReference>